<evidence type="ECO:0000313" key="2">
    <source>
        <dbReference type="EMBL" id="SPC94600.1"/>
    </source>
</evidence>
<feature type="transmembrane region" description="Helical" evidence="1">
    <location>
        <begin position="114"/>
        <end position="138"/>
    </location>
</feature>
<evidence type="ECO:0000256" key="1">
    <source>
        <dbReference type="SAM" id="Phobius"/>
    </source>
</evidence>
<keyword evidence="1" id="KW-0472">Membrane</keyword>
<protein>
    <submittedName>
        <fullName evidence="2">Uncharacterized protein</fullName>
    </submittedName>
</protein>
<accession>A0A2N9G5C1</accession>
<proteinExistence type="predicted"/>
<keyword evidence="1" id="KW-0812">Transmembrane</keyword>
<sequence>MNRETNASANSFLRSEIEEVLEAVEPSEGTSVPSLMGTFGTSKHCCRGVEPCFVYKWLNMSDRDRPLTSCLLGLLYQNAFPLYFFHPELSSFISIPRLTDVLGAIRMTNILHGLLLVFGLARMLWSSGPFLFFFNFFFKFEEPVVVVPPLVSSLYLISRFGRYWIDMLLVLRFHSSGLLGPFYRTVHDIGVMASGFHSSPEPSDLMTILRPSECFFRRRTFGPPRLSLLEGEVGLPIKRMFHSSGITIGFFPSV</sequence>
<dbReference type="EMBL" id="OIVN01001491">
    <property type="protein sequence ID" value="SPC94600.1"/>
    <property type="molecule type" value="Genomic_DNA"/>
</dbReference>
<reference evidence="2" key="1">
    <citation type="submission" date="2018-02" db="EMBL/GenBank/DDBJ databases">
        <authorList>
            <person name="Cohen D.B."/>
            <person name="Kent A.D."/>
        </authorList>
    </citation>
    <scope>NUCLEOTIDE SEQUENCE</scope>
</reference>
<organism evidence="2">
    <name type="scientific">Fagus sylvatica</name>
    <name type="common">Beechnut</name>
    <dbReference type="NCBI Taxonomy" id="28930"/>
    <lineage>
        <taxon>Eukaryota</taxon>
        <taxon>Viridiplantae</taxon>
        <taxon>Streptophyta</taxon>
        <taxon>Embryophyta</taxon>
        <taxon>Tracheophyta</taxon>
        <taxon>Spermatophyta</taxon>
        <taxon>Magnoliopsida</taxon>
        <taxon>eudicotyledons</taxon>
        <taxon>Gunneridae</taxon>
        <taxon>Pentapetalae</taxon>
        <taxon>rosids</taxon>
        <taxon>fabids</taxon>
        <taxon>Fagales</taxon>
        <taxon>Fagaceae</taxon>
        <taxon>Fagus</taxon>
    </lineage>
</organism>
<name>A0A2N9G5C1_FAGSY</name>
<keyword evidence="1" id="KW-1133">Transmembrane helix</keyword>
<dbReference type="AlphaFoldDB" id="A0A2N9G5C1"/>
<gene>
    <name evidence="2" type="ORF">FSB_LOCUS22482</name>
</gene>